<dbReference type="RefSeq" id="WP_138545266.1">
    <property type="nucleotide sequence ID" value="NZ_PNCJ01000017.1"/>
</dbReference>
<evidence type="ECO:0000256" key="5">
    <source>
        <dbReference type="RuleBase" id="RU003560"/>
    </source>
</evidence>
<evidence type="ECO:0000313" key="6">
    <source>
        <dbReference type="EMBL" id="TMP36577.1"/>
    </source>
</evidence>
<protein>
    <recommendedName>
        <fullName evidence="8">Acetylornithine aminotransferase</fullName>
    </recommendedName>
</protein>
<keyword evidence="4 5" id="KW-0663">Pyridoxal phosphate</keyword>
<evidence type="ECO:0000256" key="3">
    <source>
        <dbReference type="ARBA" id="ARBA00022679"/>
    </source>
</evidence>
<dbReference type="GO" id="GO:0008483">
    <property type="term" value="F:transaminase activity"/>
    <property type="evidence" value="ECO:0007669"/>
    <property type="project" value="UniProtKB-KW"/>
</dbReference>
<dbReference type="Pfam" id="PF00202">
    <property type="entry name" value="Aminotran_3"/>
    <property type="match status" value="1"/>
</dbReference>
<dbReference type="PANTHER" id="PTHR11986">
    <property type="entry name" value="AMINOTRANSFERASE CLASS III"/>
    <property type="match status" value="1"/>
</dbReference>
<sequence length="377" mass="39252">MMTVKTTSRTLQSASGATLTFDDGSTAIDLRSGGFGHGQREIVAAVKAQVEAMPLSNRVMITPVLASLVDKIAQLVPGELSVSYICNSGEESFDGALKLARGANPDRDQVVVVSGSHLGCLSYGQYFSQSGVSLDYLPLRPVFVEANDSKALASAITAQTLAVVYEPVLTQQQLLPLSEEFLTTMRTLSKSTGATMIAYEVNTGMGRCGRNFATELTSVVPDVMVIGGALNAGCVPVGGYVTHKALNDLVYGKQNPSLHGSTTGGNPASCVAALQALLALESQGIANRQTQVGAQLVSSIGGQANCKQAGSLVHVTLKNAAQADAMKQALSEAGLLVATRGQELHLTPPLMISDSELAQACTTLSKLIKQINVKEAA</sequence>
<reference evidence="7" key="2">
    <citation type="submission" date="2019-06" db="EMBL/GenBank/DDBJ databases">
        <title>Co-occurence of chitin degradation, pigmentation and bioactivity in marine Pseudoalteromonas.</title>
        <authorList>
            <person name="Sonnenschein E.C."/>
            <person name="Bech P.K."/>
        </authorList>
    </citation>
    <scope>NUCLEOTIDE SEQUENCE [LARGE SCALE GENOMIC DNA]</scope>
    <source>
        <strain evidence="7">S2599</strain>
    </source>
</reference>
<keyword evidence="3" id="KW-0808">Transferase</keyword>
<dbReference type="Gene3D" id="3.40.640.10">
    <property type="entry name" value="Type I PLP-dependent aspartate aminotransferase-like (Major domain)"/>
    <property type="match status" value="1"/>
</dbReference>
<dbReference type="AlphaFoldDB" id="A0A5S3WYB2"/>
<evidence type="ECO:0000256" key="1">
    <source>
        <dbReference type="ARBA" id="ARBA00001933"/>
    </source>
</evidence>
<dbReference type="GO" id="GO:0042802">
    <property type="term" value="F:identical protein binding"/>
    <property type="evidence" value="ECO:0007669"/>
    <property type="project" value="TreeGrafter"/>
</dbReference>
<name>A0A5S3WYB2_9GAMM</name>
<dbReference type="InterPro" id="IPR005814">
    <property type="entry name" value="Aminotrans_3"/>
</dbReference>
<dbReference type="SUPFAM" id="SSF53383">
    <property type="entry name" value="PLP-dependent transferases"/>
    <property type="match status" value="1"/>
</dbReference>
<evidence type="ECO:0000313" key="7">
    <source>
        <dbReference type="Proteomes" id="UP000306719"/>
    </source>
</evidence>
<accession>A0A5S3WYB2</accession>
<dbReference type="Proteomes" id="UP000306719">
    <property type="component" value="Unassembled WGS sequence"/>
</dbReference>
<comment type="cofactor">
    <cofactor evidence="1">
        <name>pyridoxal 5'-phosphate</name>
        <dbReference type="ChEBI" id="CHEBI:597326"/>
    </cofactor>
</comment>
<reference evidence="6 7" key="1">
    <citation type="submission" date="2018-01" db="EMBL/GenBank/DDBJ databases">
        <authorList>
            <person name="Paulsen S."/>
            <person name="Gram L.K."/>
        </authorList>
    </citation>
    <scope>NUCLEOTIDE SEQUENCE [LARGE SCALE GENOMIC DNA]</scope>
    <source>
        <strain evidence="6 7">S2599</strain>
    </source>
</reference>
<proteinExistence type="inferred from homology"/>
<evidence type="ECO:0008006" key="8">
    <source>
        <dbReference type="Google" id="ProtNLM"/>
    </source>
</evidence>
<evidence type="ECO:0000256" key="4">
    <source>
        <dbReference type="ARBA" id="ARBA00022898"/>
    </source>
</evidence>
<gene>
    <name evidence="6" type="ORF">CWB98_13175</name>
</gene>
<evidence type="ECO:0000256" key="2">
    <source>
        <dbReference type="ARBA" id="ARBA00022576"/>
    </source>
</evidence>
<dbReference type="OrthoDB" id="9182286at2"/>
<dbReference type="GO" id="GO:0030170">
    <property type="term" value="F:pyridoxal phosphate binding"/>
    <property type="evidence" value="ECO:0007669"/>
    <property type="project" value="InterPro"/>
</dbReference>
<comment type="caution">
    <text evidence="6">The sequence shown here is derived from an EMBL/GenBank/DDBJ whole genome shotgun (WGS) entry which is preliminary data.</text>
</comment>
<dbReference type="InterPro" id="IPR050103">
    <property type="entry name" value="Class-III_PLP-dep_AT"/>
</dbReference>
<dbReference type="Gene3D" id="3.90.1150.10">
    <property type="entry name" value="Aspartate Aminotransferase, domain 1"/>
    <property type="match status" value="1"/>
</dbReference>
<dbReference type="InterPro" id="IPR015424">
    <property type="entry name" value="PyrdxlP-dep_Trfase"/>
</dbReference>
<dbReference type="InterPro" id="IPR015421">
    <property type="entry name" value="PyrdxlP-dep_Trfase_major"/>
</dbReference>
<dbReference type="InterPro" id="IPR015422">
    <property type="entry name" value="PyrdxlP-dep_Trfase_small"/>
</dbReference>
<keyword evidence="2" id="KW-0032">Aminotransferase</keyword>
<organism evidence="6 7">
    <name type="scientific">Pseudoalteromonas rubra</name>
    <dbReference type="NCBI Taxonomy" id="43658"/>
    <lineage>
        <taxon>Bacteria</taxon>
        <taxon>Pseudomonadati</taxon>
        <taxon>Pseudomonadota</taxon>
        <taxon>Gammaproteobacteria</taxon>
        <taxon>Alteromonadales</taxon>
        <taxon>Pseudoalteromonadaceae</taxon>
        <taxon>Pseudoalteromonas</taxon>
    </lineage>
</organism>
<dbReference type="PANTHER" id="PTHR11986:SF79">
    <property type="entry name" value="ACETYLORNITHINE AMINOTRANSFERASE, MITOCHONDRIAL"/>
    <property type="match status" value="1"/>
</dbReference>
<comment type="similarity">
    <text evidence="5">Belongs to the class-III pyridoxal-phosphate-dependent aminotransferase family.</text>
</comment>
<dbReference type="EMBL" id="PNCJ01000017">
    <property type="protein sequence ID" value="TMP36577.1"/>
    <property type="molecule type" value="Genomic_DNA"/>
</dbReference>